<feature type="transmembrane region" description="Helical" evidence="1">
    <location>
        <begin position="40"/>
        <end position="61"/>
    </location>
</feature>
<keyword evidence="1" id="KW-0472">Membrane</keyword>
<dbReference type="RefSeq" id="WP_224311568.1">
    <property type="nucleotide sequence ID" value="NZ_JAIRBM010000002.1"/>
</dbReference>
<dbReference type="Pfam" id="PF09335">
    <property type="entry name" value="VTT_dom"/>
    <property type="match status" value="1"/>
</dbReference>
<dbReference type="InterPro" id="IPR051311">
    <property type="entry name" value="DedA_domain"/>
</dbReference>
<feature type="transmembrane region" description="Helical" evidence="1">
    <location>
        <begin position="96"/>
        <end position="115"/>
    </location>
</feature>
<gene>
    <name evidence="3" type="ORF">K9B37_03090</name>
</gene>
<feature type="transmembrane region" description="Helical" evidence="1">
    <location>
        <begin position="7"/>
        <end position="34"/>
    </location>
</feature>
<sequence length="145" mass="16236">MEHAAEYAGLFGVAFLSATIFPFQSEAVLFGMLLAGRYHVGTLLVAASLGNILGSCLNWLLGRFISRFEGRRWFPVTKDQVARAERWYRRYGRWSLLLSWMPVIGDPLTVVAGVLREPFLVFVILIGIAKTLRYLAVAALALGWM</sequence>
<dbReference type="PANTHER" id="PTHR42709:SF4">
    <property type="entry name" value="INNER MEMBRANE PROTEIN YQAA"/>
    <property type="match status" value="1"/>
</dbReference>
<keyword evidence="1" id="KW-1133">Transmembrane helix</keyword>
<evidence type="ECO:0000259" key="2">
    <source>
        <dbReference type="Pfam" id="PF09335"/>
    </source>
</evidence>
<reference evidence="3 4" key="1">
    <citation type="submission" date="2021-09" db="EMBL/GenBank/DDBJ databases">
        <title>The complete genome sequence of a new microorganism.</title>
        <authorList>
            <person name="Zi Z."/>
        </authorList>
    </citation>
    <scope>NUCLEOTIDE SEQUENCE [LARGE SCALE GENOMIC DNA]</scope>
    <source>
        <strain evidence="3 4">WGZ8</strain>
    </source>
</reference>
<name>A0ABS7VID8_9HYPH</name>
<accession>A0ABS7VID8</accession>
<evidence type="ECO:0000313" key="4">
    <source>
        <dbReference type="Proteomes" id="UP000704176"/>
    </source>
</evidence>
<keyword evidence="4" id="KW-1185">Reference proteome</keyword>
<evidence type="ECO:0000313" key="3">
    <source>
        <dbReference type="EMBL" id="MBZ6075283.1"/>
    </source>
</evidence>
<feature type="domain" description="VTT" evidence="2">
    <location>
        <begin position="27"/>
        <end position="138"/>
    </location>
</feature>
<evidence type="ECO:0000256" key="1">
    <source>
        <dbReference type="SAM" id="Phobius"/>
    </source>
</evidence>
<proteinExistence type="predicted"/>
<organism evidence="3 4">
    <name type="scientific">Microvirga puerhi</name>
    <dbReference type="NCBI Taxonomy" id="2876078"/>
    <lineage>
        <taxon>Bacteria</taxon>
        <taxon>Pseudomonadati</taxon>
        <taxon>Pseudomonadota</taxon>
        <taxon>Alphaproteobacteria</taxon>
        <taxon>Hyphomicrobiales</taxon>
        <taxon>Methylobacteriaceae</taxon>
        <taxon>Microvirga</taxon>
    </lineage>
</organism>
<protein>
    <submittedName>
        <fullName evidence="3">DedA family protein</fullName>
    </submittedName>
</protein>
<dbReference type="InterPro" id="IPR032816">
    <property type="entry name" value="VTT_dom"/>
</dbReference>
<keyword evidence="1" id="KW-0812">Transmembrane</keyword>
<comment type="caution">
    <text evidence="3">The sequence shown here is derived from an EMBL/GenBank/DDBJ whole genome shotgun (WGS) entry which is preliminary data.</text>
</comment>
<dbReference type="Proteomes" id="UP000704176">
    <property type="component" value="Unassembled WGS sequence"/>
</dbReference>
<dbReference type="PANTHER" id="PTHR42709">
    <property type="entry name" value="ALKALINE PHOSPHATASE LIKE PROTEIN"/>
    <property type="match status" value="1"/>
</dbReference>
<dbReference type="EMBL" id="JAIRBM010000002">
    <property type="protein sequence ID" value="MBZ6075283.1"/>
    <property type="molecule type" value="Genomic_DNA"/>
</dbReference>
<feature type="transmembrane region" description="Helical" evidence="1">
    <location>
        <begin position="121"/>
        <end position="144"/>
    </location>
</feature>